<feature type="region of interest" description="Disordered" evidence="1">
    <location>
        <begin position="298"/>
        <end position="323"/>
    </location>
</feature>
<evidence type="ECO:0000313" key="2">
    <source>
        <dbReference type="EMBL" id="KAF3103575.1"/>
    </source>
</evidence>
<accession>A0A7C8NAI2</accession>
<dbReference type="Proteomes" id="UP000475325">
    <property type="component" value="Unassembled WGS sequence"/>
</dbReference>
<gene>
    <name evidence="2" type="ORF">TWF102_003758</name>
</gene>
<evidence type="ECO:0000313" key="3">
    <source>
        <dbReference type="Proteomes" id="UP000475325"/>
    </source>
</evidence>
<sequence>MANQEYKSKARRKKKIIQKPIVVSEDGKLCSITVADISTSSSSMDTEPGTKENLDLNDVEIENGNEIHAEFSDPDRNANDEDCEDIRAAKAQLSYQKEDVKGAQKTVSIISAKGGTGPKGKTKKEVDNQQTEPKVKGKRGRKRKQDTLQATDEVKEEPKPKAKRAKNSSTSASKGSNKQNPTISNIQLPSPPSTPPPPPTETELAAAAAKINAESARKERLKLIPYYYEEMKEIFDFLCDRGVYWKNDLPKNKRYSNRDTKLLEKEVKKKVLEILEGYPKEKFVMEAFEEAERRLKVLGEQQDQDHDEKEIDIDRSGKLGLSN</sequence>
<reference evidence="2 3" key="1">
    <citation type="submission" date="2019-06" db="EMBL/GenBank/DDBJ databases">
        <authorList>
            <person name="Palmer J.M."/>
        </authorList>
    </citation>
    <scope>NUCLEOTIDE SEQUENCE [LARGE SCALE GENOMIC DNA]</scope>
    <source>
        <strain evidence="2 3">TWF102</strain>
    </source>
</reference>
<feature type="compositionally biased region" description="Basic and acidic residues" evidence="1">
    <location>
        <begin position="298"/>
        <end position="317"/>
    </location>
</feature>
<name>A0A7C8NAI2_ORBOL</name>
<feature type="compositionally biased region" description="Polar residues" evidence="1">
    <location>
        <begin position="167"/>
        <end position="187"/>
    </location>
</feature>
<dbReference type="EMBL" id="WIQW01000018">
    <property type="protein sequence ID" value="KAF3103575.1"/>
    <property type="molecule type" value="Genomic_DNA"/>
</dbReference>
<feature type="region of interest" description="Disordered" evidence="1">
    <location>
        <begin position="94"/>
        <end position="206"/>
    </location>
</feature>
<feature type="compositionally biased region" description="Pro residues" evidence="1">
    <location>
        <begin position="189"/>
        <end position="200"/>
    </location>
</feature>
<comment type="caution">
    <text evidence="2">The sequence shown here is derived from an EMBL/GenBank/DDBJ whole genome shotgun (WGS) entry which is preliminary data.</text>
</comment>
<dbReference type="AlphaFoldDB" id="A0A7C8NAI2"/>
<organism evidence="2 3">
    <name type="scientific">Orbilia oligospora</name>
    <name type="common">Nematode-trapping fungus</name>
    <name type="synonym">Arthrobotrys oligospora</name>
    <dbReference type="NCBI Taxonomy" id="2813651"/>
    <lineage>
        <taxon>Eukaryota</taxon>
        <taxon>Fungi</taxon>
        <taxon>Dikarya</taxon>
        <taxon>Ascomycota</taxon>
        <taxon>Pezizomycotina</taxon>
        <taxon>Orbiliomycetes</taxon>
        <taxon>Orbiliales</taxon>
        <taxon>Orbiliaceae</taxon>
        <taxon>Orbilia</taxon>
    </lineage>
</organism>
<evidence type="ECO:0000256" key="1">
    <source>
        <dbReference type="SAM" id="MobiDB-lite"/>
    </source>
</evidence>
<proteinExistence type="predicted"/>
<protein>
    <submittedName>
        <fullName evidence="2">Uncharacterized protein</fullName>
    </submittedName>
</protein>